<evidence type="ECO:0000313" key="1">
    <source>
        <dbReference type="EMBL" id="KKO73824.1"/>
    </source>
</evidence>
<sequence>LSLHTIQNDLLQEQDIYLKNKSSLQTNDVVFILLDNHKYNFGD</sequence>
<dbReference type="AlphaFoldDB" id="A0A0F9Z7B8"/>
<gene>
    <name evidence="1" type="ORF">AAJ76_2170003784</name>
</gene>
<dbReference type="GeneID" id="36319530"/>
<dbReference type="EMBL" id="JPQZ01000217">
    <property type="protein sequence ID" value="KKO73824.1"/>
    <property type="molecule type" value="Genomic_DNA"/>
</dbReference>
<accession>A0A0F9Z7B8</accession>
<organism evidence="1 2">
    <name type="scientific">Vairimorpha ceranae</name>
    <dbReference type="NCBI Taxonomy" id="40302"/>
    <lineage>
        <taxon>Eukaryota</taxon>
        <taxon>Fungi</taxon>
        <taxon>Fungi incertae sedis</taxon>
        <taxon>Microsporidia</taxon>
        <taxon>Nosematidae</taxon>
        <taxon>Vairimorpha</taxon>
    </lineage>
</organism>
<keyword evidence="2" id="KW-1185">Reference proteome</keyword>
<proteinExistence type="predicted"/>
<name>A0A0F9Z7B8_9MICR</name>
<feature type="non-terminal residue" evidence="1">
    <location>
        <position position="1"/>
    </location>
</feature>
<comment type="caution">
    <text evidence="1">The sequence shown here is derived from an EMBL/GenBank/DDBJ whole genome shotgun (WGS) entry which is preliminary data.</text>
</comment>
<dbReference type="VEuPathDB" id="MicrosporidiaDB:AAJ76_2170003784"/>
<dbReference type="Proteomes" id="UP000034350">
    <property type="component" value="Unassembled WGS sequence"/>
</dbReference>
<protein>
    <submittedName>
        <fullName evidence="1">Uncharacterized protein</fullName>
    </submittedName>
</protein>
<reference evidence="1 2" key="1">
    <citation type="journal article" date="2015" name="Environ. Microbiol.">
        <title>Genome analyses suggest the presence of polyploidy and recent human-driven expansions in eight global populations of the honeybee pathogen Nosema ceranae.</title>
        <authorList>
            <person name="Pelin A."/>
            <person name="Selman M."/>
            <person name="Aris-Brosou S."/>
            <person name="Farinelli L."/>
            <person name="Corradi N."/>
        </authorList>
    </citation>
    <scope>NUCLEOTIDE SEQUENCE [LARGE SCALE GENOMIC DNA]</scope>
    <source>
        <strain evidence="1 2">PA08 1199</strain>
    </source>
</reference>
<evidence type="ECO:0000313" key="2">
    <source>
        <dbReference type="Proteomes" id="UP000034350"/>
    </source>
</evidence>
<dbReference type="RefSeq" id="XP_024329566.1">
    <property type="nucleotide sequence ID" value="XM_024474605.1"/>
</dbReference>